<dbReference type="EMBL" id="CAJNDS010000345">
    <property type="protein sequence ID" value="CAE7195239.1"/>
    <property type="molecule type" value="Genomic_DNA"/>
</dbReference>
<sequence length="3726" mass="409918">MNSAIDSEATFTARALELGMEKGFLDLLIKANVKSLGALAFVSPYQIGQADEKPLIDAVRDLIRRDVTTRELIPLRRLWFEASTTVMGELKQKVERQDSAEPIRLTIAERTTRLEEQKKRLVGVCITSESEPSHRLVDLVFQQGADQQLSWIPWERLTSRAHEVTHSRSDLGLQFDAAGNLRLAKKMQESSCTLSGELQIRQALQRRALAYDLARLCDFSAMELYHEELFFLLTRSPPQGCLYVTMAQVRESDKQLFVRLAEKTRGALTARPDGSKPLQVQLEALKSHPQVQFCLIPAPKSARFQPYEPPEGRSDRAAGGKKGQPPKGKGAQTSGGGGKGPSTPFELPPGCSSQHEGKPANAAVEACTYAGSVSRRIPTLPVFHSLPGEEAPRSGSTDQSRVFQAGAYVHGALTGLRRSCSLYPEAIRTFCSFICEKTPPEFVFSNIAIFQNLRTELHRDKNNLRATLNFAVAISAFEGGQVWIQADPASSKSGILLDVTAQGVYFNARERLHCTCPWTGSRVVVVAFSLRGSDCLPKAEALTLSSLGFRVPSPGVDNSHLESSGRPCSEPPTEVPPPFRFRPPPPGIVPMCTPAETSWSAGSSAATPAPSSSSPPCTPAAACLPAGPDPPGVAAFPPEPPGGNLAAPTFVELFAGCARFSSTFAAAGVPALAVDGPRNQHRPLHPVWTLDLTVPLCQRLLRERLLSGRLLGIHLGLPCGTGSRAREIKLPAHLLRSGAPQPRPLRDATYLLGLPGLSSAEQAKVDAANELCRFVVSLLLDAYAKGWTVTIENPVNSWMWSVLALFVRQTGKRAFQSWYASLFHVDFDQCMWGGHRKKASRFLTSASELRGLVAPCDGRHTHAPFQIYRKAGGWQFETALEAEYPAELCLQYVSLLGARLSLPAPAPRRPLLRQPRRRPPLVPEYKFFTHVRPLEGEFRELSSEGGGDGSRSTFAVLHTKQEFMAKACQVPHPFDASDSIDDQVKRNIFELFTGGFMPSARKRLSMQKRLAAMKKELAVEERRHQASLPPHAQAVLKGKNILLWRKLLVETGFPDLDAQELMEGVPLIGRPAKSPLYDWKEIPATCTREDLLASSVWRNEMLSGKGAVGDDADLLHKVWLATEKEVEKGYLIGPYESLEDVKATLGAEEVCCSRRFGVRQGSGDSEKCRPIDDYKESGVNTAYHAVDLLQLHDVDYLVNLCCFVANAAHDDGFTRVGLSDGSTLVGRTHGDLLGGVKWLGRCLDLEKAYKQIPVMAKDLVFAVLMVWEPGSGSWKYFISRSLPFGCCAAVYGFNRVSRSLLHLALHLAGMIGGVYFDDFPLLEPAPTARMGSLAIECLLDALGWSYAVGDDKGRPFEETFDLLGKRLSVGELLAGQVALANKPSRVEKIRAQASRMASSGCVTRREAASLHGQLNFMVGFAAGRAMKIACRALANICYMNRSPSVEEVKSLGRFILKTLSDARPRTFSLRAQGSPVSIFTDASYEKGVARWGIVLLDQSSNRRGVAAGEIPPKLVDFWLAEGIEQVISQAEAYALVLSRRACASELAGKRCIFYVDNDAARYTCIKASSSSRSLLNLACLFYASESADGIVSWIERVPSASNVADLPSRGEAALAAQMIGGQVVDFSQAAQLLAGECMDLSDLPWDLLSSSSGNLWPFFSELLSTFVNFSHPPTRGEMTGPLRAVSTISVWSLDSLAGSVEGQGALCPMSPCAQPYLLKVPLIRGNSQLTGPEPDDASSTGPSCMEFEDSLSGSSSEDSYLEFPRLPPLEVVRIRPRAFYTDLLARRIAQISSLWTFIADPDLRGTLISEREGARILALLPLRAWYRLTAACRWSHACVRFLLTLRTSEGGRDGPSGEAADFQDVAGSHLGEAPDALEFACREADEILNAVFENGGEGLFDQQEAGELAGGLTPEADGSDVRGSFSEVDFHEDEWYSECRDDSPGADLEQSVRAHSVGETDDEGGLSDALVLDDEGQARADNFVHRVWNRKDFASINVFGAKDCLEGPVVKKPDTETRNMLVYDVECSELGMALASDFESNLDDAAASRSLSDSFASKATGTLRKRSGSLFRYFTWALRNGIQSPFAASETDIYAYVSMLRDSASSATSASHFLEALNFLHSVVKLKHMIPSEVISARISGVSKTMYETKEPLKQKPQLTANAVRALERLHMKLESREQAICGQLLFCIHSSARWSDGQRVCKIELQVDDRQDLLVAEAITSKSTLTKESRTRLLPYVALGKGLTGERWGNEWLNARVAEGLDECDGQFMLPSWSFRTDSWGDVEMSAAEASFFLQDFLIRGGIPEGEALISLSQHEDTLTTWCSRSSVVVFKPMEQRLVGHHFKPKDKSPLTYSRQAYTKLYGKIMALFSFPRSKREPLTLISRKLDEWCLLQMTFERRGANSTRRLWSSSGMIRQPFGDDVDAEEIWVHLESGISHVLRGQALSIEDMKMRLEPKPDGLIKKMPMAERAARQADLEARLGRLVFAPETLPSNDVVDQLVDMLEMGALTYLPPYKYTSRAQEIRMVKREKTLTLDSDGQLKIAQKRQRFVCVDEASTCVGASAAMVSMQANARGDDPSAGAQASHPAEVLARTFLKNSSISEQEILRLVEQMPLSKSRRDSFNDKSFGVGMWVHGPMVGVRRLTHLFPSMARCLCRFVRERCPAHTFTTILVSSDSQSDLHVDTHNDKSSVNVVFALTKFKGGQIFLEDATGQAVYSHASGRVRGRLLDVASHFQQFPACTVRHAVLPWSGHRCVLIAFSVRDSKSLGADFTNFLLDLGFRLPYPPNAVQEPPAARSVLYELFAGSASLSRACIDSGFSVIAVDHQPRCPLAPVVRFDLSSDLGQQLLWQQFEAHPFGFPDFPYTPLERVKLDKANCLFKLVYRVLRWALKHNVFLSIENPTNSWFWSVLAALAREDPDRTVAEAWPGLHSVVFDTCMHGSARRKSTKLLTNCAALVPLAAVCDGGHASWGLARSSKGWVYSTHLEATYPTVLCVRWAKLLLAEFGPKLPLAPPSLRLKALQALGRQFRKQPPLISEFRAVQLLPRDAVPPEAKILSPSLMKGVPPKAVREWLSNPEADLEAELLTGKEKDPEEDASGCLSPETSGCGANQRALSRWMEEAGKLSHPVDNGNLLPDLVEQAIKANVCDDPKSLTLRRKLSLMKLKILVAQCAKDESLLKQAMPPWRRQVMQCKNILAWEKFLGQFDYDDMGVVNILKNGVDLVGISECPPCYDLKLKRATCLESEVRDSALLRQALLASPREMEAAMLQSLLEETQAEAKAGYLEGPFATESEVSQALGTSEWGVIRRFVIRQGEKMRPIDDASEASLNAAYTQTIGLQLQDAEFLGAMCVRIMQLSREARPGSPKHDWDRDLAVLAIQREGGGWTFFVCNSLLFGSAAAVYAFQRVSRSIHFLLAKALAIPCSYFYDDYPMLCPSSSAQEVDACASEMLTLLGWHHAKTGESAKGLPFASTFEVLGMKVDLGSLSEARLVMTNKPGRVEKLATRFQEARDQGYASRHECQVLLGLLRFASGYFGSRALKYVCNDLNGIANRGEAVTQTAFRKLCTRALQALNSAPPRVITLHDDNALVHIYTDGCWENQFGGVGAVLYDPLNSWGEVLQGEVPKPLLEKWQLHIEMFAVCAIRQKFKDVIAGRRVLIWVDNEGARLSLIKGSSRSDALDAMIRIFAEVEDTHPAYVWLCRVPSKSNPADAPSKPPAQVVFVCSS</sequence>
<proteinExistence type="predicted"/>
<protein>
    <submittedName>
        <fullName evidence="2">Gpt protein</fullName>
    </submittedName>
</protein>
<feature type="region of interest" description="Disordered" evidence="1">
    <location>
        <begin position="1729"/>
        <end position="1759"/>
    </location>
</feature>
<reference evidence="2" key="1">
    <citation type="submission" date="2021-02" db="EMBL/GenBank/DDBJ databases">
        <authorList>
            <person name="Dougan E. K."/>
            <person name="Rhodes N."/>
            <person name="Thang M."/>
            <person name="Chan C."/>
        </authorList>
    </citation>
    <scope>NUCLEOTIDE SEQUENCE</scope>
</reference>
<keyword evidence="3" id="KW-1185">Reference proteome</keyword>
<feature type="compositionally biased region" description="Low complexity" evidence="1">
    <location>
        <begin position="1750"/>
        <end position="1759"/>
    </location>
</feature>
<evidence type="ECO:0000256" key="1">
    <source>
        <dbReference type="SAM" id="MobiDB-lite"/>
    </source>
</evidence>
<dbReference type="PANTHER" id="PTHR33050:SF7">
    <property type="entry name" value="RIBONUCLEASE H"/>
    <property type="match status" value="1"/>
</dbReference>
<feature type="region of interest" description="Disordered" evidence="1">
    <location>
        <begin position="599"/>
        <end position="623"/>
    </location>
</feature>
<evidence type="ECO:0000313" key="2">
    <source>
        <dbReference type="EMBL" id="CAE7195239.1"/>
    </source>
</evidence>
<name>A0A812J268_9DINO</name>
<dbReference type="PANTHER" id="PTHR33050">
    <property type="entry name" value="REVERSE TRANSCRIPTASE DOMAIN-CONTAINING PROTEIN"/>
    <property type="match status" value="1"/>
</dbReference>
<comment type="caution">
    <text evidence="2">The sequence shown here is derived from an EMBL/GenBank/DDBJ whole genome shotgun (WGS) entry which is preliminary data.</text>
</comment>
<organism evidence="2 3">
    <name type="scientific">Symbiodinium natans</name>
    <dbReference type="NCBI Taxonomy" id="878477"/>
    <lineage>
        <taxon>Eukaryota</taxon>
        <taxon>Sar</taxon>
        <taxon>Alveolata</taxon>
        <taxon>Dinophyceae</taxon>
        <taxon>Suessiales</taxon>
        <taxon>Symbiodiniaceae</taxon>
        <taxon>Symbiodinium</taxon>
    </lineage>
</organism>
<feature type="compositionally biased region" description="Low complexity" evidence="1">
    <location>
        <begin position="323"/>
        <end position="332"/>
    </location>
</feature>
<feature type="compositionally biased region" description="Pro residues" evidence="1">
    <location>
        <begin position="569"/>
        <end position="583"/>
    </location>
</feature>
<feature type="region of interest" description="Disordered" evidence="1">
    <location>
        <begin position="556"/>
        <end position="583"/>
    </location>
</feature>
<dbReference type="InterPro" id="IPR043502">
    <property type="entry name" value="DNA/RNA_pol_sf"/>
</dbReference>
<accession>A0A812J268</accession>
<evidence type="ECO:0000313" key="3">
    <source>
        <dbReference type="Proteomes" id="UP000604046"/>
    </source>
</evidence>
<dbReference type="SUPFAM" id="SSF56672">
    <property type="entry name" value="DNA/RNA polymerases"/>
    <property type="match status" value="2"/>
</dbReference>
<gene>
    <name evidence="2" type="primary">gpt</name>
    <name evidence="2" type="ORF">SNAT2548_LOCUS5384</name>
</gene>
<feature type="compositionally biased region" description="Low complexity" evidence="1">
    <location>
        <begin position="600"/>
        <end position="623"/>
    </location>
</feature>
<feature type="region of interest" description="Disordered" evidence="1">
    <location>
        <begin position="3087"/>
        <end position="3109"/>
    </location>
</feature>
<dbReference type="OrthoDB" id="125159at2759"/>
<feature type="region of interest" description="Disordered" evidence="1">
    <location>
        <begin position="302"/>
        <end position="357"/>
    </location>
</feature>
<dbReference type="InterPro" id="IPR052055">
    <property type="entry name" value="Hepadnavirus_pol/RT"/>
</dbReference>
<dbReference type="Proteomes" id="UP000604046">
    <property type="component" value="Unassembled WGS sequence"/>
</dbReference>